<dbReference type="EC" id="3.4.13.21" evidence="5"/>
<dbReference type="Proteomes" id="UP000547458">
    <property type="component" value="Unassembled WGS sequence"/>
</dbReference>
<evidence type="ECO:0000313" key="5">
    <source>
        <dbReference type="EMBL" id="NJC23045.1"/>
    </source>
</evidence>
<dbReference type="RefSeq" id="WP_167993983.1">
    <property type="nucleotide sequence ID" value="NZ_JAATJL010000001.1"/>
</dbReference>
<dbReference type="PANTHER" id="PTHR20842:SF0">
    <property type="entry name" value="ALPHA-ASPARTYL DIPEPTIDASE"/>
    <property type="match status" value="1"/>
</dbReference>
<proteinExistence type="inferred from homology"/>
<dbReference type="SUPFAM" id="SSF52317">
    <property type="entry name" value="Class I glutamine amidotransferase-like"/>
    <property type="match status" value="1"/>
</dbReference>
<name>A0A846RTQ7_9MICC</name>
<organism evidence="5 6">
    <name type="scientific">Arthrobacter pigmenti</name>
    <dbReference type="NCBI Taxonomy" id="271432"/>
    <lineage>
        <taxon>Bacteria</taxon>
        <taxon>Bacillati</taxon>
        <taxon>Actinomycetota</taxon>
        <taxon>Actinomycetes</taxon>
        <taxon>Micrococcales</taxon>
        <taxon>Micrococcaceae</taxon>
        <taxon>Arthrobacter</taxon>
    </lineage>
</organism>
<dbReference type="InterPro" id="IPR005320">
    <property type="entry name" value="Peptidase_S51"/>
</dbReference>
<dbReference type="InterPro" id="IPR029062">
    <property type="entry name" value="Class_I_gatase-like"/>
</dbReference>
<dbReference type="Pfam" id="PF03575">
    <property type="entry name" value="Peptidase_S51"/>
    <property type="match status" value="1"/>
</dbReference>
<accession>A0A846RTQ7</accession>
<keyword evidence="3 5" id="KW-0378">Hydrolase</keyword>
<evidence type="ECO:0000256" key="2">
    <source>
        <dbReference type="ARBA" id="ARBA00022670"/>
    </source>
</evidence>
<dbReference type="GO" id="GO:0008236">
    <property type="term" value="F:serine-type peptidase activity"/>
    <property type="evidence" value="ECO:0007669"/>
    <property type="project" value="UniProtKB-KW"/>
</dbReference>
<keyword evidence="4" id="KW-0720">Serine protease</keyword>
<dbReference type="AlphaFoldDB" id="A0A846RTQ7"/>
<dbReference type="GO" id="GO:0006508">
    <property type="term" value="P:proteolysis"/>
    <property type="evidence" value="ECO:0007669"/>
    <property type="project" value="UniProtKB-KW"/>
</dbReference>
<gene>
    <name evidence="5" type="ORF">BJ994_002121</name>
</gene>
<sequence length="228" mass="24348">MKHLLTSGGISNPSIEQALVDLLGKPIAEASALIVATGMYPFPGGSGMARDAITGAASSPLAGLGWKSLGVLELTALPTLRDEAWVPDVQETDALLVYGGDVLYLVHWMRESGLAELLLTLKDSVYVGVSAGSIAVTPYNCDAEFDLEFVPEDSDMGRDAERALGHVDVALYPHLGNPEMPDTTLENIGRWADRIPVPVYAIDDDTALRVENGKIDVISEGTWKLFPA</sequence>
<dbReference type="GO" id="GO:0016805">
    <property type="term" value="F:dipeptidase activity"/>
    <property type="evidence" value="ECO:0007669"/>
    <property type="project" value="UniProtKB-KW"/>
</dbReference>
<evidence type="ECO:0000256" key="4">
    <source>
        <dbReference type="ARBA" id="ARBA00022825"/>
    </source>
</evidence>
<dbReference type="Gene3D" id="3.40.50.880">
    <property type="match status" value="1"/>
</dbReference>
<comment type="caution">
    <text evidence="5">The sequence shown here is derived from an EMBL/GenBank/DDBJ whole genome shotgun (WGS) entry which is preliminary data.</text>
</comment>
<protein>
    <submittedName>
        <fullName evidence="5">Dipeptidase E</fullName>
        <ecNumber evidence="5">3.4.13.21</ecNumber>
    </submittedName>
</protein>
<dbReference type="PANTHER" id="PTHR20842">
    <property type="entry name" value="PROTEASE S51 ALPHA-ASPARTYL DIPEPTIDASE"/>
    <property type="match status" value="1"/>
</dbReference>
<evidence type="ECO:0000256" key="3">
    <source>
        <dbReference type="ARBA" id="ARBA00022801"/>
    </source>
</evidence>
<keyword evidence="6" id="KW-1185">Reference proteome</keyword>
<comment type="similarity">
    <text evidence="1">Belongs to the peptidase S51 family.</text>
</comment>
<reference evidence="5 6" key="1">
    <citation type="submission" date="2020-03" db="EMBL/GenBank/DDBJ databases">
        <title>Sequencing the genomes of 1000 actinobacteria strains.</title>
        <authorList>
            <person name="Klenk H.-P."/>
        </authorList>
    </citation>
    <scope>NUCLEOTIDE SEQUENCE [LARGE SCALE GENOMIC DNA]</scope>
    <source>
        <strain evidence="5 6">DSM 16403</strain>
    </source>
</reference>
<dbReference type="EMBL" id="JAATJL010000001">
    <property type="protein sequence ID" value="NJC23045.1"/>
    <property type="molecule type" value="Genomic_DNA"/>
</dbReference>
<keyword evidence="5" id="KW-0224">Dipeptidase</keyword>
<keyword evidence="2" id="KW-0645">Protease</keyword>
<evidence type="ECO:0000313" key="6">
    <source>
        <dbReference type="Proteomes" id="UP000547458"/>
    </source>
</evidence>
<evidence type="ECO:0000256" key="1">
    <source>
        <dbReference type="ARBA" id="ARBA00006534"/>
    </source>
</evidence>